<dbReference type="PANTHER" id="PTHR10291">
    <property type="entry name" value="DEHYDRODOLICHYL DIPHOSPHATE SYNTHASE FAMILY MEMBER"/>
    <property type="match status" value="1"/>
</dbReference>
<organism evidence="4 5">
    <name type="scientific">Candidatus Syntropharchaeum butanivorans</name>
    <dbReference type="NCBI Taxonomy" id="1839936"/>
    <lineage>
        <taxon>Archaea</taxon>
        <taxon>Methanobacteriati</taxon>
        <taxon>Methanobacteriota</taxon>
        <taxon>Stenosarchaea group</taxon>
        <taxon>Methanomicrobia</taxon>
        <taxon>Methanosarcinales</taxon>
        <taxon>ANME-2 cluster</taxon>
        <taxon>Candidatus Syntropharchaeum</taxon>
    </lineage>
</organism>
<dbReference type="STRING" id="1839936.SBU_000011"/>
<evidence type="ECO:0000313" key="5">
    <source>
        <dbReference type="Proteomes" id="UP000185779"/>
    </source>
</evidence>
<dbReference type="FunFam" id="3.40.1180.10:FF:000016">
    <property type="entry name" value="Undecaprenyl diphosphate synthase"/>
    <property type="match status" value="1"/>
</dbReference>
<evidence type="ECO:0000256" key="1">
    <source>
        <dbReference type="ARBA" id="ARBA00022679"/>
    </source>
</evidence>
<dbReference type="EMBL" id="DQZR01000072">
    <property type="protein sequence ID" value="HDM35975.1"/>
    <property type="molecule type" value="Genomic_DNA"/>
</dbReference>
<dbReference type="GO" id="GO:0016094">
    <property type="term" value="P:polyprenol biosynthetic process"/>
    <property type="evidence" value="ECO:0007669"/>
    <property type="project" value="TreeGrafter"/>
</dbReference>
<evidence type="ECO:0000313" key="4">
    <source>
        <dbReference type="EMBL" id="OFV66718.1"/>
    </source>
</evidence>
<reference evidence="4 5" key="1">
    <citation type="submission" date="2016-05" db="EMBL/GenBank/DDBJ databases">
        <title>Microbial consortia oxidize butane by reversing methanogenesis.</title>
        <authorList>
            <person name="Laso-Perez R."/>
            <person name="Richter M."/>
            <person name="Wegener G."/>
            <person name="Musat F."/>
        </authorList>
    </citation>
    <scope>NUCLEOTIDE SEQUENCE [LARGE SCALE GENOMIC DNA]</scope>
    <source>
        <strain evidence="4">BOX1</strain>
    </source>
</reference>
<reference evidence="2" key="2">
    <citation type="journal article" date="2020" name="mSystems">
        <title>Genome- and Community-Level Interaction Insights into Carbon Utilization and Element Cycling Functions of Hydrothermarchaeota in Hydrothermal Sediment.</title>
        <authorList>
            <person name="Zhou Z."/>
            <person name="Liu Y."/>
            <person name="Xu W."/>
            <person name="Pan J."/>
            <person name="Luo Z.H."/>
            <person name="Li M."/>
        </authorList>
    </citation>
    <scope>NUCLEOTIDE SEQUENCE [LARGE SCALE GENOMIC DNA]</scope>
    <source>
        <strain evidence="2">HyVt-185</strain>
        <strain evidence="3">HyVt-386</strain>
    </source>
</reference>
<keyword evidence="5" id="KW-1185">Reference proteome</keyword>
<name>A0A1F2P692_9EURY</name>
<dbReference type="EMBL" id="DRIE01000123">
    <property type="protein sequence ID" value="HEC57698.1"/>
    <property type="molecule type" value="Genomic_DNA"/>
</dbReference>
<dbReference type="SUPFAM" id="SSF64005">
    <property type="entry name" value="Undecaprenyl diphosphate synthase"/>
    <property type="match status" value="1"/>
</dbReference>
<keyword evidence="1" id="KW-0808">Transferase</keyword>
<sequence>MLRKLLQRVYEPYLRRTIEGVPINHILLVITANDLAGRGGIAKLARFIEWCFDLSINHVSIYISMAEDDDEAKIPDLMENVYRELERIDANLDIYTHKSQKLRRRGGMTRDITVSIGLGGRDELVYVTREIMEEVSDGKISPHEINEDLVESKLIFKSSPDLIIRSGKSRLTDFLIWQAVYSELYFTDVSWSDFRRIDLLRAVRDYKYRERRFGR</sequence>
<dbReference type="Proteomes" id="UP000185779">
    <property type="component" value="Unassembled WGS sequence"/>
</dbReference>
<dbReference type="Proteomes" id="UP000885936">
    <property type="component" value="Unassembled WGS sequence"/>
</dbReference>
<protein>
    <submittedName>
        <fullName evidence="2">UDP pyrophosphate synthetase</fullName>
    </submittedName>
    <submittedName>
        <fullName evidence="4">Undecaprenyl pyrophosphate synthetase</fullName>
    </submittedName>
</protein>
<dbReference type="Pfam" id="PF01255">
    <property type="entry name" value="Prenyltransf"/>
    <property type="match status" value="1"/>
</dbReference>
<dbReference type="Proteomes" id="UP000885863">
    <property type="component" value="Unassembled WGS sequence"/>
</dbReference>
<evidence type="ECO:0000313" key="2">
    <source>
        <dbReference type="EMBL" id="HDM35975.1"/>
    </source>
</evidence>
<dbReference type="AlphaFoldDB" id="A0A1F2P692"/>
<dbReference type="EMBL" id="LYOR01000001">
    <property type="protein sequence ID" value="OFV66718.1"/>
    <property type="molecule type" value="Genomic_DNA"/>
</dbReference>
<dbReference type="Gene3D" id="3.40.1180.10">
    <property type="entry name" value="Decaprenyl diphosphate synthase-like"/>
    <property type="match status" value="1"/>
</dbReference>
<proteinExistence type="predicted"/>
<dbReference type="GO" id="GO:0045547">
    <property type="term" value="F:ditrans,polycis-polyprenyl diphosphate synthase [(2E,6E)-farnesyl diphosphate specific] activity"/>
    <property type="evidence" value="ECO:0007669"/>
    <property type="project" value="TreeGrafter"/>
</dbReference>
<accession>A0A1F2P692</accession>
<dbReference type="InterPro" id="IPR036424">
    <property type="entry name" value="UPP_synth-like_sf"/>
</dbReference>
<dbReference type="PANTHER" id="PTHR10291:SF28">
    <property type="entry name" value="UNDECAPRENYL DIPHOSPHATE SYNTHASE"/>
    <property type="match status" value="1"/>
</dbReference>
<evidence type="ECO:0000313" key="3">
    <source>
        <dbReference type="EMBL" id="HEC57698.1"/>
    </source>
</evidence>
<gene>
    <name evidence="2" type="ORF">ENG09_01790</name>
    <name evidence="3" type="ORF">ENI32_07500</name>
    <name evidence="4" type="ORF">SBU_000011</name>
</gene>
<comment type="caution">
    <text evidence="4">The sequence shown here is derived from an EMBL/GenBank/DDBJ whole genome shotgun (WGS) entry which is preliminary data.</text>
</comment>
<dbReference type="InterPro" id="IPR001441">
    <property type="entry name" value="UPP_synth-like"/>
</dbReference>